<keyword evidence="6 9" id="KW-1133">Transmembrane helix</keyword>
<feature type="transmembrane region" description="Helical" evidence="9">
    <location>
        <begin position="330"/>
        <end position="350"/>
    </location>
</feature>
<evidence type="ECO:0000313" key="12">
    <source>
        <dbReference type="Proteomes" id="UP000681340"/>
    </source>
</evidence>
<dbReference type="InterPro" id="IPR038731">
    <property type="entry name" value="RgtA/B/C-like"/>
</dbReference>
<feature type="transmembrane region" description="Helical" evidence="9">
    <location>
        <begin position="113"/>
        <end position="130"/>
    </location>
</feature>
<feature type="transmembrane region" description="Helical" evidence="9">
    <location>
        <begin position="34"/>
        <end position="58"/>
    </location>
</feature>
<evidence type="ECO:0000256" key="4">
    <source>
        <dbReference type="ARBA" id="ARBA00022679"/>
    </source>
</evidence>
<feature type="transmembrane region" description="Helical" evidence="9">
    <location>
        <begin position="159"/>
        <end position="177"/>
    </location>
</feature>
<dbReference type="Pfam" id="PF13231">
    <property type="entry name" value="PMT_2"/>
    <property type="match status" value="1"/>
</dbReference>
<gene>
    <name evidence="11" type="ORF">Aau02nite_85570</name>
</gene>
<comment type="caution">
    <text evidence="11">The sequence shown here is derived from an EMBL/GenBank/DDBJ whole genome shotgun (WGS) entry which is preliminary data.</text>
</comment>
<evidence type="ECO:0000259" key="10">
    <source>
        <dbReference type="Pfam" id="PF13231"/>
    </source>
</evidence>
<evidence type="ECO:0000256" key="5">
    <source>
        <dbReference type="ARBA" id="ARBA00022692"/>
    </source>
</evidence>
<protein>
    <recommendedName>
        <fullName evidence="10">Glycosyltransferase RgtA/B/C/D-like domain-containing protein</fullName>
    </recommendedName>
</protein>
<accession>A0A919VWF0</accession>
<organism evidence="11 12">
    <name type="scientific">Actinoplanes auranticolor</name>
    <dbReference type="NCBI Taxonomy" id="47988"/>
    <lineage>
        <taxon>Bacteria</taxon>
        <taxon>Bacillati</taxon>
        <taxon>Actinomycetota</taxon>
        <taxon>Actinomycetes</taxon>
        <taxon>Micromonosporales</taxon>
        <taxon>Micromonosporaceae</taxon>
        <taxon>Actinoplanes</taxon>
    </lineage>
</organism>
<dbReference type="InterPro" id="IPR050297">
    <property type="entry name" value="LipidA_mod_glycosyltrf_83"/>
</dbReference>
<evidence type="ECO:0000256" key="8">
    <source>
        <dbReference type="SAM" id="MobiDB-lite"/>
    </source>
</evidence>
<feature type="transmembrane region" description="Helical" evidence="9">
    <location>
        <begin position="79"/>
        <end position="101"/>
    </location>
</feature>
<proteinExistence type="predicted"/>
<dbReference type="EMBL" id="BOQL01000081">
    <property type="protein sequence ID" value="GIM79391.1"/>
    <property type="molecule type" value="Genomic_DNA"/>
</dbReference>
<comment type="subcellular location">
    <subcellularLocation>
        <location evidence="1">Cell membrane</location>
        <topology evidence="1">Multi-pass membrane protein</topology>
    </subcellularLocation>
</comment>
<feature type="transmembrane region" description="Helical" evidence="9">
    <location>
        <begin position="228"/>
        <end position="247"/>
    </location>
</feature>
<feature type="transmembrane region" description="Helical" evidence="9">
    <location>
        <begin position="277"/>
        <end position="296"/>
    </location>
</feature>
<evidence type="ECO:0000256" key="7">
    <source>
        <dbReference type="ARBA" id="ARBA00023136"/>
    </source>
</evidence>
<keyword evidence="4" id="KW-0808">Transferase</keyword>
<evidence type="ECO:0000256" key="3">
    <source>
        <dbReference type="ARBA" id="ARBA00022676"/>
    </source>
</evidence>
<keyword evidence="7 9" id="KW-0472">Membrane</keyword>
<dbReference type="RefSeq" id="WP_212994347.1">
    <property type="nucleotide sequence ID" value="NZ_BAABEA010000006.1"/>
</dbReference>
<evidence type="ECO:0000256" key="9">
    <source>
        <dbReference type="SAM" id="Phobius"/>
    </source>
</evidence>
<keyword evidence="5 9" id="KW-0812">Transmembrane</keyword>
<keyword evidence="3" id="KW-0328">Glycosyltransferase</keyword>
<sequence>MSDAQLLSPPVPRIIGQRRPDGHVPPTVARSWSVLSTVALALPPALLALTLSVVGIGSRSMWNDEYATWYAATLSFRDLAKLLTNVDAVVAPYYLVLHFWIEVFGDSETSLRMPSALAMAATAALVAVLGRRLFDTGVGLTAGLIVAGLPAVTRYGQEARPYAFAIGFATLATLLLLRAMERPTWRRWIWYGVGLVLAGLVHIVTLTVLLAHAVFLGRTFRVSGDLRLLRWFAGAFIAVTAALPLAAKGSEQSSVISWIKVDAEALTSLPERIFGSWQVALVVCAAAVLATVLLWSHHRGPVVLLLSWALFPPLFCYVTFPLLHLFLHRYLLFTVPAWALLAAALGFSLARFTRRAGSTVPLSLSGLLVVAGMLAVSGPGQQAARHSPVYGEPDFRSAAAALAAVAEPGDGIAYAGTTRNGRRALDYEVRRLGLLRDVLVERTSQENGTFGAHECTDPGPCVGDTRRIWLVSTTAANLDPMDGMPGPTQGFLLTAYTLSEYRSFEKIRIFVLNRKDPR</sequence>
<keyword evidence="12" id="KW-1185">Reference proteome</keyword>
<evidence type="ECO:0000256" key="2">
    <source>
        <dbReference type="ARBA" id="ARBA00022475"/>
    </source>
</evidence>
<dbReference type="GO" id="GO:0009103">
    <property type="term" value="P:lipopolysaccharide biosynthetic process"/>
    <property type="evidence" value="ECO:0007669"/>
    <property type="project" value="UniProtKB-ARBA"/>
</dbReference>
<name>A0A919VWF0_9ACTN</name>
<feature type="transmembrane region" description="Helical" evidence="9">
    <location>
        <begin position="189"/>
        <end position="216"/>
    </location>
</feature>
<feature type="transmembrane region" description="Helical" evidence="9">
    <location>
        <begin position="302"/>
        <end position="323"/>
    </location>
</feature>
<dbReference type="PANTHER" id="PTHR33908:SF3">
    <property type="entry name" value="UNDECAPRENYL PHOSPHATE-ALPHA-4-AMINO-4-DEOXY-L-ARABINOSE ARABINOSYL TRANSFERASE"/>
    <property type="match status" value="1"/>
</dbReference>
<dbReference type="Proteomes" id="UP000681340">
    <property type="component" value="Unassembled WGS sequence"/>
</dbReference>
<feature type="region of interest" description="Disordered" evidence="8">
    <location>
        <begin position="1"/>
        <end position="22"/>
    </location>
</feature>
<evidence type="ECO:0000313" key="11">
    <source>
        <dbReference type="EMBL" id="GIM79391.1"/>
    </source>
</evidence>
<feature type="domain" description="Glycosyltransferase RgtA/B/C/D-like" evidence="10">
    <location>
        <begin position="96"/>
        <end position="216"/>
    </location>
</feature>
<feature type="transmembrane region" description="Helical" evidence="9">
    <location>
        <begin position="356"/>
        <end position="376"/>
    </location>
</feature>
<dbReference type="GO" id="GO:0010041">
    <property type="term" value="P:response to iron(III) ion"/>
    <property type="evidence" value="ECO:0007669"/>
    <property type="project" value="TreeGrafter"/>
</dbReference>
<evidence type="ECO:0000256" key="6">
    <source>
        <dbReference type="ARBA" id="ARBA00022989"/>
    </source>
</evidence>
<dbReference type="GO" id="GO:0016763">
    <property type="term" value="F:pentosyltransferase activity"/>
    <property type="evidence" value="ECO:0007669"/>
    <property type="project" value="TreeGrafter"/>
</dbReference>
<reference evidence="11" key="1">
    <citation type="submission" date="2021-03" db="EMBL/GenBank/DDBJ databases">
        <title>Whole genome shotgun sequence of Actinoplanes auranticolor NBRC 12245.</title>
        <authorList>
            <person name="Komaki H."/>
            <person name="Tamura T."/>
        </authorList>
    </citation>
    <scope>NUCLEOTIDE SEQUENCE</scope>
    <source>
        <strain evidence="11">NBRC 12245</strain>
    </source>
</reference>
<evidence type="ECO:0000256" key="1">
    <source>
        <dbReference type="ARBA" id="ARBA00004651"/>
    </source>
</evidence>
<dbReference type="GO" id="GO:0005886">
    <property type="term" value="C:plasma membrane"/>
    <property type="evidence" value="ECO:0007669"/>
    <property type="project" value="UniProtKB-SubCell"/>
</dbReference>
<dbReference type="AlphaFoldDB" id="A0A919VWF0"/>
<keyword evidence="2" id="KW-1003">Cell membrane</keyword>
<dbReference type="PANTHER" id="PTHR33908">
    <property type="entry name" value="MANNOSYLTRANSFERASE YKCB-RELATED"/>
    <property type="match status" value="1"/>
</dbReference>